<dbReference type="GO" id="GO:0016813">
    <property type="term" value="F:hydrolase activity, acting on carbon-nitrogen (but not peptide) bonds, in linear amidines"/>
    <property type="evidence" value="ECO:0007669"/>
    <property type="project" value="InterPro"/>
</dbReference>
<dbReference type="InterPro" id="IPR011650">
    <property type="entry name" value="Peptidase_M20_dimer"/>
</dbReference>
<dbReference type="Gene3D" id="3.40.630.10">
    <property type="entry name" value="Zn peptidases"/>
    <property type="match status" value="1"/>
</dbReference>
<proteinExistence type="inferred from homology"/>
<dbReference type="CDD" id="cd03884">
    <property type="entry name" value="M20_bAS"/>
    <property type="match status" value="1"/>
</dbReference>
<organism evidence="4 5">
    <name type="scientific">Lachnellula hyalina</name>
    <dbReference type="NCBI Taxonomy" id="1316788"/>
    <lineage>
        <taxon>Eukaryota</taxon>
        <taxon>Fungi</taxon>
        <taxon>Dikarya</taxon>
        <taxon>Ascomycota</taxon>
        <taxon>Pezizomycotina</taxon>
        <taxon>Leotiomycetes</taxon>
        <taxon>Helotiales</taxon>
        <taxon>Lachnaceae</taxon>
        <taxon>Lachnellula</taxon>
    </lineage>
</organism>
<evidence type="ECO:0000256" key="1">
    <source>
        <dbReference type="ARBA" id="ARBA00006247"/>
    </source>
</evidence>
<evidence type="ECO:0000256" key="2">
    <source>
        <dbReference type="ARBA" id="ARBA00022801"/>
    </source>
</evidence>
<dbReference type="PANTHER" id="PTHR32494:SF20">
    <property type="entry name" value="PEPTIDASE M20 DIMERISATION DOMAIN-CONTAINING PROTEIN"/>
    <property type="match status" value="1"/>
</dbReference>
<dbReference type="OrthoDB" id="4676at2759"/>
<keyword evidence="2 4" id="KW-0378">Hydrolase</keyword>
<keyword evidence="5" id="KW-1185">Reference proteome</keyword>
<name>A0A8H8R8B5_9HELO</name>
<gene>
    <name evidence="4" type="primary">hyuC_2</name>
    <name evidence="4" type="ORF">LHYA1_G000516</name>
</gene>
<dbReference type="Pfam" id="PF07687">
    <property type="entry name" value="M20_dimer"/>
    <property type="match status" value="1"/>
</dbReference>
<protein>
    <submittedName>
        <fullName evidence="4">N-carbamoyl-L-amino-acid hydrolase</fullName>
    </submittedName>
</protein>
<evidence type="ECO:0000313" key="5">
    <source>
        <dbReference type="Proteomes" id="UP000431533"/>
    </source>
</evidence>
<evidence type="ECO:0000259" key="3">
    <source>
        <dbReference type="Pfam" id="PF07687"/>
    </source>
</evidence>
<sequence length="434" mass="46916">IERTVRMSHSTLRINGQRLNSSLQSTCSTWGAITNSTGMRRLALSKEDKSVRDWLVEECKALGCRVKIDQMGNIFAIRDGTSQDKLPIAMGSHLDTQPAGGRYDGILGVQAALEVLRTLHENNIQTHCPVALIDWTNEEGARFPGAMMASGVWSTKSSTGLEACHEIKDMEGTTMQKALEDTGYLGQTPCNYRENGLESYFELHIEQGPKLEATNNRVGVVTSVQGMKWYAMRVSGVEGHSGTTPMDQRSDALVTAARLIAAVSDTAKATGLGVATVGVITSDTQSQATIPSGVEFIIDIRCSTDAMVEDLCTAIFKQFDGIIQKEKNSTSYSVVRTWGLPESIFHDDCISAVRSAAVAEVGLSKIMNMKSGAGHDAAWTSKVVKSSMIFVPSKDGISHNPAEYTTPEDCALGAQVLLQAVLRYDESIRNGISP</sequence>
<dbReference type="InterPro" id="IPR036264">
    <property type="entry name" value="Bact_exopeptidase_dim_dom"/>
</dbReference>
<comment type="caution">
    <text evidence="4">The sequence shown here is derived from an EMBL/GenBank/DDBJ whole genome shotgun (WGS) entry which is preliminary data.</text>
</comment>
<dbReference type="Pfam" id="PF01546">
    <property type="entry name" value="Peptidase_M20"/>
    <property type="match status" value="1"/>
</dbReference>
<dbReference type="PANTHER" id="PTHR32494">
    <property type="entry name" value="ALLANTOATE DEIMINASE-RELATED"/>
    <property type="match status" value="1"/>
</dbReference>
<dbReference type="GeneID" id="41980714"/>
<dbReference type="PIRSF" id="PIRSF001235">
    <property type="entry name" value="Amidase_carbamoylase"/>
    <property type="match status" value="1"/>
</dbReference>
<dbReference type="AlphaFoldDB" id="A0A8H8R8B5"/>
<dbReference type="RefSeq" id="XP_031009206.1">
    <property type="nucleotide sequence ID" value="XM_031145508.1"/>
</dbReference>
<dbReference type="Gene3D" id="3.30.70.360">
    <property type="match status" value="1"/>
</dbReference>
<dbReference type="EMBL" id="QGMH01000007">
    <property type="protein sequence ID" value="TVY30420.1"/>
    <property type="molecule type" value="Genomic_DNA"/>
</dbReference>
<feature type="domain" description="Peptidase M20 dimerisation" evidence="3">
    <location>
        <begin position="224"/>
        <end position="318"/>
    </location>
</feature>
<evidence type="ECO:0000313" key="4">
    <source>
        <dbReference type="EMBL" id="TVY30420.1"/>
    </source>
</evidence>
<comment type="similarity">
    <text evidence="1">Belongs to the peptidase M20A family.</text>
</comment>
<dbReference type="SUPFAM" id="SSF53187">
    <property type="entry name" value="Zn-dependent exopeptidases"/>
    <property type="match status" value="1"/>
</dbReference>
<reference evidence="4 5" key="1">
    <citation type="submission" date="2018-05" db="EMBL/GenBank/DDBJ databases">
        <title>Genome sequencing and assembly of the regulated plant pathogen Lachnellula willkommii and related sister species for the development of diagnostic species identification markers.</title>
        <authorList>
            <person name="Giroux E."/>
            <person name="Bilodeau G."/>
        </authorList>
    </citation>
    <scope>NUCLEOTIDE SEQUENCE [LARGE SCALE GENOMIC DNA]</scope>
    <source>
        <strain evidence="4 5">CBS 185.66</strain>
    </source>
</reference>
<dbReference type="Proteomes" id="UP000431533">
    <property type="component" value="Unassembled WGS sequence"/>
</dbReference>
<accession>A0A8H8R8B5</accession>
<dbReference type="InterPro" id="IPR002933">
    <property type="entry name" value="Peptidase_M20"/>
</dbReference>
<dbReference type="InterPro" id="IPR010158">
    <property type="entry name" value="Amidase_Cbmase"/>
</dbReference>
<dbReference type="SUPFAM" id="SSF55031">
    <property type="entry name" value="Bacterial exopeptidase dimerisation domain"/>
    <property type="match status" value="1"/>
</dbReference>
<dbReference type="NCBIfam" id="TIGR01879">
    <property type="entry name" value="hydantase"/>
    <property type="match status" value="1"/>
</dbReference>
<feature type="non-terminal residue" evidence="4">
    <location>
        <position position="1"/>
    </location>
</feature>